<keyword evidence="1" id="KW-0378">Hydrolase</keyword>
<dbReference type="EC" id="3.2.2.27" evidence="1"/>
<proteinExistence type="predicted"/>
<accession>A0ACD4RB48</accession>
<dbReference type="Proteomes" id="UP001226091">
    <property type="component" value="Chromosome"/>
</dbReference>
<gene>
    <name evidence="1" type="ORF">QLQ22_24325</name>
</gene>
<sequence length="225" mass="26176">MKQQLHDGWWTWLKPEFEKPYYQRLREFLKTEYETETIYPDMDDLFNALQFTSYEEVKVVILGQDPYHGPNQAHGLSFSVQEGVKQPPSLRNIFLELKDDLGYDPPNHGSLEKWAKQGVLLLNTVLTVRKGQAASHKGQGWETFTNRIIELLNEREQPVVFILWGKHAAEKKALIDTVKHIVIESPHPSPFSARKGFFGSKPFSRANEALKKMGRNEIDWEIRNR</sequence>
<protein>
    <submittedName>
        <fullName evidence="1">Uracil-DNA glycosylase</fullName>
        <ecNumber evidence="1">3.2.2.27</ecNumber>
    </submittedName>
</protein>
<reference evidence="2" key="1">
    <citation type="journal article" date="2025" name="Aquaculture">
        <title>Assessment of the bioflocculant production and safety properties of Metabacillus hrfriensis sp. nov. based on phenotypic and whole-genome sequencing analysis.</title>
        <authorList>
            <person name="Zhang R."/>
            <person name="Zhao Z."/>
            <person name="Luo L."/>
            <person name="Wang S."/>
            <person name="Guo K."/>
            <person name="Xu W."/>
        </authorList>
    </citation>
    <scope>NUCLEOTIDE SEQUENCE [LARGE SCALE GENOMIC DNA]</scope>
    <source>
        <strain evidence="2">CT-WN-B3</strain>
    </source>
</reference>
<name>A0ACD4RB48_9BACI</name>
<keyword evidence="1" id="KW-0326">Glycosidase</keyword>
<organism evidence="1 2">
    <name type="scientific">Metabacillus hrfriensis</name>
    <dbReference type="NCBI Taxonomy" id="3048891"/>
    <lineage>
        <taxon>Bacteria</taxon>
        <taxon>Bacillati</taxon>
        <taxon>Bacillota</taxon>
        <taxon>Bacilli</taxon>
        <taxon>Bacillales</taxon>
        <taxon>Bacillaceae</taxon>
        <taxon>Metabacillus</taxon>
    </lineage>
</organism>
<dbReference type="EMBL" id="CP126116">
    <property type="protein sequence ID" value="WHZ57725.1"/>
    <property type="molecule type" value="Genomic_DNA"/>
</dbReference>
<keyword evidence="2" id="KW-1185">Reference proteome</keyword>
<evidence type="ECO:0000313" key="2">
    <source>
        <dbReference type="Proteomes" id="UP001226091"/>
    </source>
</evidence>
<evidence type="ECO:0000313" key="1">
    <source>
        <dbReference type="EMBL" id="WHZ57725.1"/>
    </source>
</evidence>